<evidence type="ECO:0000259" key="6">
    <source>
        <dbReference type="Pfam" id="PF04542"/>
    </source>
</evidence>
<feature type="domain" description="RNA polymerase sigma-70 region 2" evidence="6">
    <location>
        <begin position="38"/>
        <end position="99"/>
    </location>
</feature>
<dbReference type="Gene3D" id="1.10.10.10">
    <property type="entry name" value="Winged helix-like DNA-binding domain superfamily/Winged helix DNA-binding domain"/>
    <property type="match status" value="1"/>
</dbReference>
<dbReference type="InterPro" id="IPR036388">
    <property type="entry name" value="WH-like_DNA-bd_sf"/>
</dbReference>
<keyword evidence="3" id="KW-0731">Sigma factor</keyword>
<evidence type="ECO:0000313" key="9">
    <source>
        <dbReference type="Proteomes" id="UP001209553"/>
    </source>
</evidence>
<dbReference type="SUPFAM" id="SSF88659">
    <property type="entry name" value="Sigma3 and sigma4 domains of RNA polymerase sigma factors"/>
    <property type="match status" value="1"/>
</dbReference>
<accession>A0ABT2QRU1</accession>
<keyword evidence="4" id="KW-0238">DNA-binding</keyword>
<dbReference type="Pfam" id="PF04542">
    <property type="entry name" value="Sigma70_r2"/>
    <property type="match status" value="1"/>
</dbReference>
<dbReference type="NCBIfam" id="TIGR02937">
    <property type="entry name" value="sigma70-ECF"/>
    <property type="match status" value="1"/>
</dbReference>
<dbReference type="InterPro" id="IPR013249">
    <property type="entry name" value="RNA_pol_sigma70_r4_t2"/>
</dbReference>
<dbReference type="EMBL" id="JAOPKZ010000013">
    <property type="protein sequence ID" value="MCU5746692.1"/>
    <property type="molecule type" value="Genomic_DNA"/>
</dbReference>
<evidence type="ECO:0000256" key="4">
    <source>
        <dbReference type="ARBA" id="ARBA00023125"/>
    </source>
</evidence>
<dbReference type="InterPro" id="IPR014284">
    <property type="entry name" value="RNA_pol_sigma-70_dom"/>
</dbReference>
<evidence type="ECO:0000313" key="8">
    <source>
        <dbReference type="EMBL" id="MCU5746692.1"/>
    </source>
</evidence>
<comment type="similarity">
    <text evidence="1">Belongs to the sigma-70 factor family. ECF subfamily.</text>
</comment>
<protein>
    <submittedName>
        <fullName evidence="8">RNA polymerase sigma factor</fullName>
    </submittedName>
</protein>
<keyword evidence="5" id="KW-0804">Transcription</keyword>
<feature type="domain" description="RNA polymerase sigma factor 70 region 4 type 2" evidence="7">
    <location>
        <begin position="135"/>
        <end position="186"/>
    </location>
</feature>
<dbReference type="InterPro" id="IPR039425">
    <property type="entry name" value="RNA_pol_sigma-70-like"/>
</dbReference>
<reference evidence="8 9" key="1">
    <citation type="journal article" date="2023" name="Int. J. Syst. Evol. Microbiol.">
        <title>Streptococcus sciuri sp. nov., Staphylococcus marylandisciuri sp. nov. and Staphylococcus americanisciuri sp. nov., isolated from faeces of eastern grey squirrel (Sciurus carolinensis).</title>
        <authorList>
            <person name="Volokhov D.V."/>
            <person name="Zagorodnyaya T.A."/>
            <person name="Furtak V.A."/>
            <person name="Nattanmai G."/>
            <person name="Randall L."/>
            <person name="Jose S."/>
            <person name="Gao Y."/>
            <person name="Eisenberg T."/>
            <person name="Delmonte P."/>
            <person name="Blom J."/>
            <person name="Mitchell K.K."/>
        </authorList>
    </citation>
    <scope>NUCLEOTIDE SEQUENCE [LARGE SCALE GENOMIC DNA]</scope>
    <source>
        <strain evidence="8 9">SQ8-PEA</strain>
    </source>
</reference>
<comment type="caution">
    <text evidence="8">The sequence shown here is derived from an EMBL/GenBank/DDBJ whole genome shotgun (WGS) entry which is preliminary data.</text>
</comment>
<keyword evidence="9" id="KW-1185">Reference proteome</keyword>
<dbReference type="PANTHER" id="PTHR43133">
    <property type="entry name" value="RNA POLYMERASE ECF-TYPE SIGMA FACTO"/>
    <property type="match status" value="1"/>
</dbReference>
<dbReference type="RefSeq" id="WP_262856345.1">
    <property type="nucleotide sequence ID" value="NZ_JAOPKZ010000013.1"/>
</dbReference>
<proteinExistence type="inferred from homology"/>
<dbReference type="SUPFAM" id="SSF88946">
    <property type="entry name" value="Sigma2 domain of RNA polymerase sigma factors"/>
    <property type="match status" value="1"/>
</dbReference>
<dbReference type="PANTHER" id="PTHR43133:SF8">
    <property type="entry name" value="RNA POLYMERASE SIGMA FACTOR HI_1459-RELATED"/>
    <property type="match status" value="1"/>
</dbReference>
<evidence type="ECO:0000259" key="7">
    <source>
        <dbReference type="Pfam" id="PF08281"/>
    </source>
</evidence>
<evidence type="ECO:0000256" key="3">
    <source>
        <dbReference type="ARBA" id="ARBA00023082"/>
    </source>
</evidence>
<gene>
    <name evidence="8" type="ORF">N9R04_08210</name>
</gene>
<dbReference type="InterPro" id="IPR013325">
    <property type="entry name" value="RNA_pol_sigma_r2"/>
</dbReference>
<sequence>MIIRTPLEDSTTNTPCNLIAPKDVEIFERWFNQIDVIVRSQLSTYSISRADKEDLYQEVMLKLFLVLPSFDFSKSQPITHYVSKVVKSVRNDYFRRQRRQQQRQHSLVLECEAQYQDFKQFNPVMDVMILRNNKEELVLLIGKLSPLERTIITFIMHDYSSSEIASILGKDVKTVYNAVQRSKLKLKRALKSKALK</sequence>
<evidence type="ECO:0000256" key="2">
    <source>
        <dbReference type="ARBA" id="ARBA00023015"/>
    </source>
</evidence>
<name>A0ABT2QRU1_9STAP</name>
<keyword evidence="2" id="KW-0805">Transcription regulation</keyword>
<dbReference type="Gene3D" id="1.10.1740.10">
    <property type="match status" value="1"/>
</dbReference>
<dbReference type="Proteomes" id="UP001209553">
    <property type="component" value="Unassembled WGS sequence"/>
</dbReference>
<evidence type="ECO:0000256" key="5">
    <source>
        <dbReference type="ARBA" id="ARBA00023163"/>
    </source>
</evidence>
<dbReference type="InterPro" id="IPR013324">
    <property type="entry name" value="RNA_pol_sigma_r3/r4-like"/>
</dbReference>
<evidence type="ECO:0000256" key="1">
    <source>
        <dbReference type="ARBA" id="ARBA00010641"/>
    </source>
</evidence>
<dbReference type="Pfam" id="PF08281">
    <property type="entry name" value="Sigma70_r4_2"/>
    <property type="match status" value="1"/>
</dbReference>
<dbReference type="InterPro" id="IPR007627">
    <property type="entry name" value="RNA_pol_sigma70_r2"/>
</dbReference>
<organism evidence="8 9">
    <name type="scientific">Staphylococcus marylandisciuri</name>
    <dbReference type="NCBI Taxonomy" id="2981529"/>
    <lineage>
        <taxon>Bacteria</taxon>
        <taxon>Bacillati</taxon>
        <taxon>Bacillota</taxon>
        <taxon>Bacilli</taxon>
        <taxon>Bacillales</taxon>
        <taxon>Staphylococcaceae</taxon>
        <taxon>Staphylococcus</taxon>
    </lineage>
</organism>